<comment type="caution">
    <text evidence="4">The sequence shown here is derived from an EMBL/GenBank/DDBJ whole genome shotgun (WGS) entry which is preliminary data.</text>
</comment>
<dbReference type="PANTHER" id="PTHR42804:SF1">
    <property type="entry name" value="ALDEHYDE DEHYDROGENASE-RELATED"/>
    <property type="match status" value="1"/>
</dbReference>
<reference evidence="5" key="1">
    <citation type="journal article" date="2019" name="Int. J. Syst. Evol. Microbiol.">
        <title>The Global Catalogue of Microorganisms (GCM) 10K type strain sequencing project: providing services to taxonomists for standard genome sequencing and annotation.</title>
        <authorList>
            <consortium name="The Broad Institute Genomics Platform"/>
            <consortium name="The Broad Institute Genome Sequencing Center for Infectious Disease"/>
            <person name="Wu L."/>
            <person name="Ma J."/>
        </authorList>
    </citation>
    <scope>NUCLEOTIDE SEQUENCE [LARGE SCALE GENOMIC DNA]</scope>
    <source>
        <strain evidence="5">KCTC 42953</strain>
    </source>
</reference>
<dbReference type="Proteomes" id="UP001595533">
    <property type="component" value="Unassembled WGS sequence"/>
</dbReference>
<dbReference type="InterPro" id="IPR015590">
    <property type="entry name" value="Aldehyde_DH_dom"/>
</dbReference>
<organism evidence="4 5">
    <name type="scientific">Marinicella sediminis</name>
    <dbReference type="NCBI Taxonomy" id="1792834"/>
    <lineage>
        <taxon>Bacteria</taxon>
        <taxon>Pseudomonadati</taxon>
        <taxon>Pseudomonadota</taxon>
        <taxon>Gammaproteobacteria</taxon>
        <taxon>Lysobacterales</taxon>
        <taxon>Marinicellaceae</taxon>
        <taxon>Marinicella</taxon>
    </lineage>
</organism>
<keyword evidence="5" id="KW-1185">Reference proteome</keyword>
<dbReference type="EMBL" id="JBHRTS010000001">
    <property type="protein sequence ID" value="MFC3192972.1"/>
    <property type="molecule type" value="Genomic_DNA"/>
</dbReference>
<dbReference type="RefSeq" id="WP_077409632.1">
    <property type="nucleotide sequence ID" value="NZ_JBHRTS010000001.1"/>
</dbReference>
<gene>
    <name evidence="4" type="ORF">ACFODZ_01835</name>
</gene>
<dbReference type="SUPFAM" id="SSF53720">
    <property type="entry name" value="ALDH-like"/>
    <property type="match status" value="1"/>
</dbReference>
<evidence type="ECO:0000256" key="2">
    <source>
        <dbReference type="ARBA" id="ARBA00023002"/>
    </source>
</evidence>
<dbReference type="Gene3D" id="3.40.309.10">
    <property type="entry name" value="Aldehyde Dehydrogenase, Chain A, domain 2"/>
    <property type="match status" value="1"/>
</dbReference>
<evidence type="ECO:0000259" key="3">
    <source>
        <dbReference type="Pfam" id="PF00171"/>
    </source>
</evidence>
<name>A0ABV7JC14_9GAMM</name>
<dbReference type="PANTHER" id="PTHR42804">
    <property type="entry name" value="ALDEHYDE DEHYDROGENASE"/>
    <property type="match status" value="1"/>
</dbReference>
<evidence type="ECO:0000256" key="1">
    <source>
        <dbReference type="ARBA" id="ARBA00009986"/>
    </source>
</evidence>
<evidence type="ECO:0000313" key="5">
    <source>
        <dbReference type="Proteomes" id="UP001595533"/>
    </source>
</evidence>
<proteinExistence type="inferred from homology"/>
<dbReference type="InterPro" id="IPR016162">
    <property type="entry name" value="Ald_DH_N"/>
</dbReference>
<comment type="similarity">
    <text evidence="1">Belongs to the aldehyde dehydrogenase family.</text>
</comment>
<dbReference type="InterPro" id="IPR016161">
    <property type="entry name" value="Ald_DH/histidinol_DH"/>
</dbReference>
<dbReference type="Gene3D" id="3.40.605.10">
    <property type="entry name" value="Aldehyde Dehydrogenase, Chain A, domain 1"/>
    <property type="match status" value="1"/>
</dbReference>
<dbReference type="Pfam" id="PF00171">
    <property type="entry name" value="Aldedh"/>
    <property type="match status" value="1"/>
</dbReference>
<protein>
    <submittedName>
        <fullName evidence="4">Aldehyde dehydrogenase family protein</fullName>
    </submittedName>
</protein>
<feature type="domain" description="Aldehyde dehydrogenase" evidence="3">
    <location>
        <begin position="13"/>
        <end position="472"/>
    </location>
</feature>
<evidence type="ECO:0000313" key="4">
    <source>
        <dbReference type="EMBL" id="MFC3192972.1"/>
    </source>
</evidence>
<accession>A0ABV7JC14</accession>
<dbReference type="InterPro" id="IPR016163">
    <property type="entry name" value="Ald_DH_C"/>
</dbReference>
<keyword evidence="2" id="KW-0560">Oxidoreductase</keyword>
<dbReference type="CDD" id="cd07138">
    <property type="entry name" value="ALDH_CddD_SSP0762"/>
    <property type="match status" value="1"/>
</dbReference>
<sequence>MRDYLGFYLNGKWVLPEGRDTLDVINPATEQLAGRISLGTSEDVDLAVNAAAKAFQSYARTSREERLDLLKAVAAEYKKRSADIAAAITEEMGAPKWLSESNQAASGYLHFKSAITVLEEFEFEFQQDTALITREPIGVCGFITPWNWPVNQIGCKLAPALATGCTTVWKPSEVAPFSAYLLMEVLDAAGVPEGVVNMINGDGPTVGSAISAHPDIQLVSFTGSTRAGIAVAKDAAPSIKRVTQELGGKSPNIILGDLSEERFAKAVAGGVKTMCVNSGQNCNAPSRMLVPVDRLHEATAVVKQTMEHLQVGDPVADNTFAGPVVSKTQWDRIQKLIQQGIDEGAELITGGPGKPGGLETGYYVKPTAFTSVNNDMAIARQEIFGPVLCLIPYDNEAQAVALANDTEYGLSGYVSGADPQKVADIARQIRAGMIHLNGAQMDRTAPFGGYKHSGNGRERGPQGFEEFLETKAMLGAGKIT</sequence>